<gene>
    <name evidence="1" type="ORF">J2X78_004307</name>
</gene>
<accession>A0ACC6L2R6</accession>
<sequence length="208" mass="23669">MSKKQLILTEQMIKLWKECVTDYLEKLCDGPIGELKPALLADGVLVPRFKRKGSFLLEPDMLVAEAHFLKSGMAMLYSIDKKSGQPKIFYIWEPGTIIVLYKEFRETLPSDDYFIEIIEDSEIVSITSLSMDGIYQEHTIAYALTQKILAGMKKRLLVQMDILLTPVKSDRYSLFEEKFPGLRGKLSNDVICCFIGISVATLTNSRNE</sequence>
<evidence type="ECO:0000313" key="2">
    <source>
        <dbReference type="Proteomes" id="UP001246858"/>
    </source>
</evidence>
<name>A0ACC6L2R6_9SPHI</name>
<dbReference type="Proteomes" id="UP001246858">
    <property type="component" value="Unassembled WGS sequence"/>
</dbReference>
<dbReference type="EMBL" id="JAVDTF010000005">
    <property type="protein sequence ID" value="MDR6785715.1"/>
    <property type="molecule type" value="Genomic_DNA"/>
</dbReference>
<proteinExistence type="predicted"/>
<organism evidence="1 2">
    <name type="scientific">Pedobacter africanus</name>
    <dbReference type="NCBI Taxonomy" id="151894"/>
    <lineage>
        <taxon>Bacteria</taxon>
        <taxon>Pseudomonadati</taxon>
        <taxon>Bacteroidota</taxon>
        <taxon>Sphingobacteriia</taxon>
        <taxon>Sphingobacteriales</taxon>
        <taxon>Sphingobacteriaceae</taxon>
        <taxon>Pedobacter</taxon>
    </lineage>
</organism>
<protein>
    <submittedName>
        <fullName evidence="1">CRP-like cAMP-binding protein</fullName>
    </submittedName>
</protein>
<comment type="caution">
    <text evidence="1">The sequence shown here is derived from an EMBL/GenBank/DDBJ whole genome shotgun (WGS) entry which is preliminary data.</text>
</comment>
<keyword evidence="2" id="KW-1185">Reference proteome</keyword>
<reference evidence="1" key="1">
    <citation type="submission" date="2023-07" db="EMBL/GenBank/DDBJ databases">
        <title>Sorghum-associated microbial communities from plants grown in Nebraska, USA.</title>
        <authorList>
            <person name="Schachtman D."/>
        </authorList>
    </citation>
    <scope>NUCLEOTIDE SEQUENCE</scope>
    <source>
        <strain evidence="1">2697</strain>
    </source>
</reference>
<evidence type="ECO:0000313" key="1">
    <source>
        <dbReference type="EMBL" id="MDR6785715.1"/>
    </source>
</evidence>